<protein>
    <submittedName>
        <fullName evidence="4">NACHT domain-containing protein</fullName>
    </submittedName>
</protein>
<dbReference type="InterPro" id="IPR007111">
    <property type="entry name" value="NACHT_NTPase"/>
</dbReference>
<dbReference type="InterPro" id="IPR001680">
    <property type="entry name" value="WD40_rpt"/>
</dbReference>
<feature type="transmembrane region" description="Helical" evidence="2">
    <location>
        <begin position="424"/>
        <end position="446"/>
    </location>
</feature>
<keyword evidence="2" id="KW-1133">Transmembrane helix</keyword>
<dbReference type="PROSITE" id="PS50837">
    <property type="entry name" value="NACHT"/>
    <property type="match status" value="1"/>
</dbReference>
<dbReference type="Proteomes" id="UP001218629">
    <property type="component" value="Chromosome"/>
</dbReference>
<evidence type="ECO:0000256" key="2">
    <source>
        <dbReference type="SAM" id="Phobius"/>
    </source>
</evidence>
<feature type="transmembrane region" description="Helical" evidence="2">
    <location>
        <begin position="579"/>
        <end position="602"/>
    </location>
</feature>
<evidence type="ECO:0000313" key="5">
    <source>
        <dbReference type="Proteomes" id="UP001218629"/>
    </source>
</evidence>
<dbReference type="InterPro" id="IPR027417">
    <property type="entry name" value="P-loop_NTPase"/>
</dbReference>
<feature type="repeat" description="WD" evidence="1">
    <location>
        <begin position="773"/>
        <end position="814"/>
    </location>
</feature>
<proteinExistence type="predicted"/>
<keyword evidence="5" id="KW-1185">Reference proteome</keyword>
<feature type="transmembrane region" description="Helical" evidence="2">
    <location>
        <begin position="647"/>
        <end position="668"/>
    </location>
</feature>
<dbReference type="RefSeq" id="WP_275307740.1">
    <property type="nucleotide sequence ID" value="NZ_CP095749.1"/>
</dbReference>
<dbReference type="Gene3D" id="3.40.50.300">
    <property type="entry name" value="P-loop containing nucleotide triphosphate hydrolases"/>
    <property type="match status" value="1"/>
</dbReference>
<keyword evidence="1" id="KW-0853">WD repeat</keyword>
<dbReference type="InterPro" id="IPR011044">
    <property type="entry name" value="Quino_amine_DH_bsu"/>
</dbReference>
<dbReference type="SUPFAM" id="SSF52540">
    <property type="entry name" value="P-loop containing nucleoside triphosphate hydrolases"/>
    <property type="match status" value="1"/>
</dbReference>
<dbReference type="EMBL" id="CP095749">
    <property type="protein sequence ID" value="WEB40461.1"/>
    <property type="molecule type" value="Genomic_DNA"/>
</dbReference>
<gene>
    <name evidence="4" type="ORF">MOV08_14990</name>
</gene>
<organism evidence="4 5">
    <name type="scientific">Streptomyces yunnanensis</name>
    <dbReference type="NCBI Taxonomy" id="156453"/>
    <lineage>
        <taxon>Bacteria</taxon>
        <taxon>Bacillati</taxon>
        <taxon>Actinomycetota</taxon>
        <taxon>Actinomycetes</taxon>
        <taxon>Kitasatosporales</taxon>
        <taxon>Streptomycetaceae</taxon>
        <taxon>Streptomyces</taxon>
    </lineage>
</organism>
<keyword evidence="2" id="KW-0812">Transmembrane</keyword>
<dbReference type="Pfam" id="PF05729">
    <property type="entry name" value="NACHT"/>
    <property type="match status" value="1"/>
</dbReference>
<feature type="transmembrane region" description="Helical" evidence="2">
    <location>
        <begin position="533"/>
        <end position="558"/>
    </location>
</feature>
<dbReference type="SUPFAM" id="SSF50969">
    <property type="entry name" value="YVTN repeat-like/Quinoprotein amine dehydrogenase"/>
    <property type="match status" value="1"/>
</dbReference>
<accession>A0ABY8A842</accession>
<keyword evidence="2" id="KW-0472">Membrane</keyword>
<feature type="domain" description="NACHT" evidence="3">
    <location>
        <begin position="144"/>
        <end position="232"/>
    </location>
</feature>
<feature type="transmembrane region" description="Helical" evidence="2">
    <location>
        <begin position="452"/>
        <end position="474"/>
    </location>
</feature>
<name>A0ABY8A842_9ACTN</name>
<evidence type="ECO:0000313" key="4">
    <source>
        <dbReference type="EMBL" id="WEB40461.1"/>
    </source>
</evidence>
<reference evidence="4 5" key="1">
    <citation type="submission" date="2022-03" db="EMBL/GenBank/DDBJ databases">
        <title>Streptomyces yunnanensis P86,complete genome.</title>
        <authorList>
            <person name="Chen S."/>
            <person name="Zhang Q."/>
        </authorList>
    </citation>
    <scope>NUCLEOTIDE SEQUENCE [LARGE SCALE GENOMIC DNA]</scope>
    <source>
        <strain evidence="4 5">P86</strain>
    </source>
</reference>
<feature type="transmembrane region" description="Helical" evidence="2">
    <location>
        <begin position="495"/>
        <end position="513"/>
    </location>
</feature>
<dbReference type="PROSITE" id="PS50082">
    <property type="entry name" value="WD_REPEATS_2"/>
    <property type="match status" value="1"/>
</dbReference>
<evidence type="ECO:0000256" key="1">
    <source>
        <dbReference type="PROSITE-ProRule" id="PRU00221"/>
    </source>
</evidence>
<evidence type="ECO:0000259" key="3">
    <source>
        <dbReference type="PROSITE" id="PS50837"/>
    </source>
</evidence>
<sequence length="1043" mass="112087">MFGLLTLVTLVLGWVVLRSGKDFGEDQLVAWAGLFVSLAALAVSLADLFPTLVPPTDTAQLADDLAVTVREQWQEEITARSLRGPQVIPLSWAATNRPVAAPPASLVGSVGGRVLRLSLDGRLEGGFDAAATRLAEGYRRLDSGRLVILGEPGAGKTVLAAMLTLGLLAERASGAPVPVLLQVSGWDPVSVSLNDWMVAELAQAYYGGREDVPRRLLAHRRLLAVLDGLDEMPEASRRSAVRAINEAFGEERGVVLTCRSAEYQDVIKGGSPVLRRAPVVEVAPVSVADGMAYLSAVSWPEGVTWEPVYERLRTDPNGPLATALSTPLALTLARTVYSNTGRDPAELLAFESAHAVEDHLVDHLVTAAYAPPPGSRGQRADGAWLRKAERAERYLTFLATYLHRQRERDLRWWVMNYRLLPRSAGLVVGIVVALTVMALAAIVAVAQGKKLFGADGVLLCVGCGVLATITWYAAPHRPPGRLSFTRRGSIGRIRSGFTTGMKLSTILAGPVVVTMAGQVTFSEEGWTSVERLGYILSLASVVGVGFAVSLTVAVHAWLDAPPERATGASPLGLLRQDRASSVTGALAAGATFGLAVTPLPILTRAAASMGVLYITHTPFGLPTGAFEQLPTVDDAYPSPFGRPVHDLPASALFFSMYAASIALLVVLTRAWPRFLLLRLFLAARGKLPWRLMRFLADVRDRQLLRQSAGAYQFRHIRLQERLAGRSLAQDRAPHTPQSIARRRIRTVGASTATLLACALTVRYALPDDPSEVVVTTKHDVQDIAFAPDTQHLVTMDHKGTLQSWNTRTGEEETAGSAQVPPRFMPDHRPPAVTAQKDGLLVVPPFPTSGRNALLFPWDGAPSRPARLPPHFPSRLPSDALTLDGRYVPVAVSPGGRYLLIPRKIVGKEQRSELRDTLTGKSTTVTLRAAHPARSVLSADGKRVFYHRSDARDWVIAGTQKAPGASSCSVPAPVGPGYEGGIGAINATGTRLATVVQDTILIYDNHCHLMRAMRTPWAIANLALNDAGTELAASADNITVLYRI</sequence>